<reference evidence="3 4" key="1">
    <citation type="journal article" date="2011" name="Stand. Genomic Sci.">
        <title>Complete genome sequence of Syntrophobotulus glycolicus type strain (FlGlyR).</title>
        <authorList>
            <person name="Han C."/>
            <person name="Mwirichia R."/>
            <person name="Chertkov O."/>
            <person name="Held B."/>
            <person name="Lapidus A."/>
            <person name="Nolan M."/>
            <person name="Lucas S."/>
            <person name="Hammon N."/>
            <person name="Deshpande S."/>
            <person name="Cheng J.F."/>
            <person name="Tapia R."/>
            <person name="Goodwin L."/>
            <person name="Pitluck S."/>
            <person name="Huntemann M."/>
            <person name="Liolios K."/>
            <person name="Ivanova N."/>
            <person name="Pagani I."/>
            <person name="Mavromatis K."/>
            <person name="Ovchinikova G."/>
            <person name="Pati A."/>
            <person name="Chen A."/>
            <person name="Palaniappan K."/>
            <person name="Land M."/>
            <person name="Hauser L."/>
            <person name="Brambilla E.M."/>
            <person name="Rohde M."/>
            <person name="Spring S."/>
            <person name="Sikorski J."/>
            <person name="Goker M."/>
            <person name="Woyke T."/>
            <person name="Bristow J."/>
            <person name="Eisen J.A."/>
            <person name="Markowitz V."/>
            <person name="Hugenholtz P."/>
            <person name="Kyrpides N.C."/>
            <person name="Klenk H.P."/>
            <person name="Detter J.C."/>
        </authorList>
    </citation>
    <scope>NUCLEOTIDE SEQUENCE [LARGE SCALE GENOMIC DNA]</scope>
    <source>
        <strain evidence="4">DSM 8271 / FlGlyR</strain>
    </source>
</reference>
<dbReference type="RefSeq" id="WP_013624210.1">
    <property type="nucleotide sequence ID" value="NC_015172.1"/>
</dbReference>
<dbReference type="STRING" id="645991.Sgly_0998"/>
<evidence type="ECO:0000313" key="3">
    <source>
        <dbReference type="EMBL" id="ADY55339.1"/>
    </source>
</evidence>
<proteinExistence type="predicted"/>
<dbReference type="OrthoDB" id="583470at2"/>
<gene>
    <name evidence="3" type="ordered locus">Sgly_0998</name>
</gene>
<name>F0STP9_SYNGF</name>
<dbReference type="HOGENOM" id="CLU_101800_0_0_9"/>
<dbReference type="AlphaFoldDB" id="F0STP9"/>
<keyword evidence="4" id="KW-1185">Reference proteome</keyword>
<evidence type="ECO:0000259" key="2">
    <source>
        <dbReference type="Pfam" id="PF13592"/>
    </source>
</evidence>
<feature type="region of interest" description="Disordered" evidence="1">
    <location>
        <begin position="142"/>
        <end position="166"/>
    </location>
</feature>
<sequence length="166" mass="19391">MPKYQFSEAQKEEILEASKKSKNTFEYKRLQCLVLRFEKNMKLHEISEIVGYNYKAVGNIISKYFVEGLNGILGEKRKGGNKRYLSVEEENSLLEPYLKKAEQGKMLIVAEINEAYEKKIGHSVLAATVYRMLSRHNWRKIVPRSKHPKSKPEEQEAYKKNHGQNK</sequence>
<organism evidence="3 4">
    <name type="scientific">Syntrophobotulus glycolicus (strain DSM 8271 / FlGlyR)</name>
    <dbReference type="NCBI Taxonomy" id="645991"/>
    <lineage>
        <taxon>Bacteria</taxon>
        <taxon>Bacillati</taxon>
        <taxon>Bacillota</taxon>
        <taxon>Clostridia</taxon>
        <taxon>Eubacteriales</taxon>
        <taxon>Desulfitobacteriaceae</taxon>
        <taxon>Syntrophobotulus</taxon>
    </lineage>
</organism>
<protein>
    <recommendedName>
        <fullName evidence="2">Winged helix-turn helix domain-containing protein</fullName>
    </recommendedName>
</protein>
<reference evidence="4" key="2">
    <citation type="submission" date="2011-02" db="EMBL/GenBank/DDBJ databases">
        <title>The complete genome of Syntrophobotulus glycolicus DSM 8271.</title>
        <authorList>
            <person name="Lucas S."/>
            <person name="Copeland A."/>
            <person name="Lapidus A."/>
            <person name="Bruce D."/>
            <person name="Goodwin L."/>
            <person name="Pitluck S."/>
            <person name="Kyrpides N."/>
            <person name="Mavromatis K."/>
            <person name="Pagani I."/>
            <person name="Ivanova N."/>
            <person name="Mikhailova N."/>
            <person name="Chertkov O."/>
            <person name="Held B."/>
            <person name="Detter J.C."/>
            <person name="Tapia R."/>
            <person name="Han C."/>
            <person name="Land M."/>
            <person name="Hauser L."/>
            <person name="Markowitz V."/>
            <person name="Cheng J.-F."/>
            <person name="Hugenholtz P."/>
            <person name="Woyke T."/>
            <person name="Wu D."/>
            <person name="Spring S."/>
            <person name="Schroeder M."/>
            <person name="Brambilla E."/>
            <person name="Klenk H.-P."/>
            <person name="Eisen J.A."/>
        </authorList>
    </citation>
    <scope>NUCLEOTIDE SEQUENCE [LARGE SCALE GENOMIC DNA]</scope>
    <source>
        <strain evidence="4">DSM 8271 / FlGlyR</strain>
    </source>
</reference>
<feature type="compositionally biased region" description="Basic and acidic residues" evidence="1">
    <location>
        <begin position="150"/>
        <end position="159"/>
    </location>
</feature>
<dbReference type="KEGG" id="sgy:Sgly_0998"/>
<dbReference type="InterPro" id="IPR025959">
    <property type="entry name" value="Winged_HTH_dom"/>
</dbReference>
<feature type="domain" description="Winged helix-turn helix" evidence="2">
    <location>
        <begin position="109"/>
        <end position="161"/>
    </location>
</feature>
<dbReference type="Proteomes" id="UP000007488">
    <property type="component" value="Chromosome"/>
</dbReference>
<dbReference type="eggNOG" id="COG3415">
    <property type="taxonomic scope" value="Bacteria"/>
</dbReference>
<evidence type="ECO:0000313" key="4">
    <source>
        <dbReference type="Proteomes" id="UP000007488"/>
    </source>
</evidence>
<accession>F0STP9</accession>
<dbReference type="InterPro" id="IPR009057">
    <property type="entry name" value="Homeodomain-like_sf"/>
</dbReference>
<dbReference type="EMBL" id="CP002547">
    <property type="protein sequence ID" value="ADY55339.1"/>
    <property type="molecule type" value="Genomic_DNA"/>
</dbReference>
<evidence type="ECO:0000256" key="1">
    <source>
        <dbReference type="SAM" id="MobiDB-lite"/>
    </source>
</evidence>
<dbReference type="SUPFAM" id="SSF46689">
    <property type="entry name" value="Homeodomain-like"/>
    <property type="match status" value="1"/>
</dbReference>
<dbReference type="Pfam" id="PF13592">
    <property type="entry name" value="HTH_33"/>
    <property type="match status" value="1"/>
</dbReference>